<proteinExistence type="predicted"/>
<evidence type="ECO:0000313" key="1">
    <source>
        <dbReference type="EMBL" id="KKP06954.1"/>
    </source>
</evidence>
<organism evidence="1 2">
    <name type="scientific">Trichoderma harzianum</name>
    <name type="common">Hypocrea lixii</name>
    <dbReference type="NCBI Taxonomy" id="5544"/>
    <lineage>
        <taxon>Eukaryota</taxon>
        <taxon>Fungi</taxon>
        <taxon>Dikarya</taxon>
        <taxon>Ascomycota</taxon>
        <taxon>Pezizomycotina</taxon>
        <taxon>Sordariomycetes</taxon>
        <taxon>Hypocreomycetidae</taxon>
        <taxon>Hypocreales</taxon>
        <taxon>Hypocreaceae</taxon>
        <taxon>Trichoderma</taxon>
    </lineage>
</organism>
<dbReference type="EMBL" id="JOKZ01000015">
    <property type="protein sequence ID" value="KKP06954.1"/>
    <property type="molecule type" value="Genomic_DNA"/>
</dbReference>
<evidence type="ECO:0000313" key="2">
    <source>
        <dbReference type="Proteomes" id="UP000034112"/>
    </source>
</evidence>
<dbReference type="AlphaFoldDB" id="A0A0G0AR22"/>
<comment type="caution">
    <text evidence="1">The sequence shown here is derived from an EMBL/GenBank/DDBJ whole genome shotgun (WGS) entry which is preliminary data.</text>
</comment>
<sequence length="106" mass="11579">MGRKSGDISTADCGGTSVVFRGDDLQSKLQTERDLNVTLRQTVASQGKRIDALEEKNARVNGKVDTLKGHVEDLQDYTVEAMADLVEEVKPTTTRRVRDTALGPGF</sequence>
<dbReference type="Proteomes" id="UP000034112">
    <property type="component" value="Unassembled WGS sequence"/>
</dbReference>
<name>A0A0G0AR22_TRIHA</name>
<protein>
    <submittedName>
        <fullName evidence="1">Uncharacterized protein</fullName>
    </submittedName>
</protein>
<accession>A0A0G0AR22</accession>
<reference evidence="2" key="1">
    <citation type="journal article" date="2015" name="Genome Announc.">
        <title>Draft whole-genome sequence of the biocontrol agent Trichoderma harzianum T6776.</title>
        <authorList>
            <person name="Baroncelli R."/>
            <person name="Piaggeschi G."/>
            <person name="Fiorini L."/>
            <person name="Bertolini E."/>
            <person name="Zapparata A."/>
            <person name="Pe M.E."/>
            <person name="Sarrocco S."/>
            <person name="Vannacci G."/>
        </authorList>
    </citation>
    <scope>NUCLEOTIDE SEQUENCE [LARGE SCALE GENOMIC DNA]</scope>
    <source>
        <strain evidence="2">T6776</strain>
    </source>
</reference>
<gene>
    <name evidence="1" type="ORF">THAR02_00934</name>
</gene>